<keyword evidence="3" id="KW-1185">Reference proteome</keyword>
<name>A0A8H2VJN8_9SACH</name>
<feature type="transmembrane region" description="Helical" evidence="1">
    <location>
        <begin position="155"/>
        <end position="176"/>
    </location>
</feature>
<feature type="transmembrane region" description="Helical" evidence="1">
    <location>
        <begin position="217"/>
        <end position="239"/>
    </location>
</feature>
<dbReference type="OrthoDB" id="75720at2759"/>
<feature type="transmembrane region" description="Helical" evidence="1">
    <location>
        <begin position="188"/>
        <end position="205"/>
    </location>
</feature>
<dbReference type="EMBL" id="CAEFZW010000010">
    <property type="protein sequence ID" value="CAB4256560.1"/>
    <property type="molecule type" value="Genomic_DNA"/>
</dbReference>
<sequence length="263" mass="30337">MILLVTQLVGNLLSIMALLYQRRYNKLHKSIYGLSYDTAVLNIARLSVDLYASFNYKFNIYVNKQLYAKFPLFYKDWDDIPVSMTLLITNICLLVAYLSIWKQLMLYRATSHTHQGVSMICIVTLTVFLGLVGTATFYFYHVDPHHFTYLDHLNIMWVMGNMVGMVTLCPQICINWMGKCCSGISSRYILTLIIADCVRWIGYTITAMKESVEYWNWPFNSIPIVTTSAELLCLVVILYQAQFVYRGHKPTLPRISEKSTALV</sequence>
<evidence type="ECO:0000256" key="1">
    <source>
        <dbReference type="SAM" id="Phobius"/>
    </source>
</evidence>
<organism evidence="2 3">
    <name type="scientific">Maudiozyma barnettii</name>
    <dbReference type="NCBI Taxonomy" id="61262"/>
    <lineage>
        <taxon>Eukaryota</taxon>
        <taxon>Fungi</taxon>
        <taxon>Dikarya</taxon>
        <taxon>Ascomycota</taxon>
        <taxon>Saccharomycotina</taxon>
        <taxon>Saccharomycetes</taxon>
        <taxon>Saccharomycetales</taxon>
        <taxon>Saccharomycetaceae</taxon>
        <taxon>Maudiozyma</taxon>
    </lineage>
</organism>
<evidence type="ECO:0000313" key="3">
    <source>
        <dbReference type="Proteomes" id="UP000644660"/>
    </source>
</evidence>
<dbReference type="GeneID" id="64859643"/>
<evidence type="ECO:0000313" key="2">
    <source>
        <dbReference type="EMBL" id="CAB4256560.1"/>
    </source>
</evidence>
<dbReference type="Proteomes" id="UP000644660">
    <property type="component" value="Unassembled WGS sequence"/>
</dbReference>
<keyword evidence="1" id="KW-0472">Membrane</keyword>
<comment type="caution">
    <text evidence="2">The sequence shown here is derived from an EMBL/GenBank/DDBJ whole genome shotgun (WGS) entry which is preliminary data.</text>
</comment>
<reference evidence="2 3" key="1">
    <citation type="submission" date="2020-05" db="EMBL/GenBank/DDBJ databases">
        <authorList>
            <person name="Casaregola S."/>
            <person name="Devillers H."/>
            <person name="Grondin C."/>
        </authorList>
    </citation>
    <scope>NUCLEOTIDE SEQUENCE [LARGE SCALE GENOMIC DNA]</scope>
    <source>
        <strain evidence="2 3">CLIB 1767</strain>
    </source>
</reference>
<accession>A0A8H2VJN8</accession>
<keyword evidence="1" id="KW-0812">Transmembrane</keyword>
<dbReference type="AlphaFoldDB" id="A0A8H2VJN8"/>
<feature type="transmembrane region" description="Helical" evidence="1">
    <location>
        <begin position="80"/>
        <end position="100"/>
    </location>
</feature>
<proteinExistence type="predicted"/>
<keyword evidence="1" id="KW-1133">Transmembrane helix</keyword>
<protein>
    <submittedName>
        <fullName evidence="2">Uncharacterized protein</fullName>
    </submittedName>
</protein>
<feature type="transmembrane region" description="Helical" evidence="1">
    <location>
        <begin position="120"/>
        <end position="140"/>
    </location>
</feature>
<gene>
    <name evidence="2" type="ORF">KABA2_10S01936</name>
</gene>
<dbReference type="RefSeq" id="XP_041408404.1">
    <property type="nucleotide sequence ID" value="XM_041552470.1"/>
</dbReference>